<keyword evidence="3" id="KW-1185">Reference proteome</keyword>
<comment type="caution">
    <text evidence="2">The sequence shown here is derived from an EMBL/GenBank/DDBJ whole genome shotgun (WGS) entry which is preliminary data.</text>
</comment>
<proteinExistence type="predicted"/>
<organism evidence="2 3">
    <name type="scientific">Myodes glareolus</name>
    <name type="common">Bank vole</name>
    <name type="synonym">Clethrionomys glareolus</name>
    <dbReference type="NCBI Taxonomy" id="447135"/>
    <lineage>
        <taxon>Eukaryota</taxon>
        <taxon>Metazoa</taxon>
        <taxon>Chordata</taxon>
        <taxon>Craniata</taxon>
        <taxon>Vertebrata</taxon>
        <taxon>Euteleostomi</taxon>
        <taxon>Mammalia</taxon>
        <taxon>Eutheria</taxon>
        <taxon>Euarchontoglires</taxon>
        <taxon>Glires</taxon>
        <taxon>Rodentia</taxon>
        <taxon>Myomorpha</taxon>
        <taxon>Muroidea</taxon>
        <taxon>Cricetidae</taxon>
        <taxon>Arvicolinae</taxon>
        <taxon>Myodes</taxon>
    </lineage>
</organism>
<feature type="non-terminal residue" evidence="2">
    <location>
        <position position="66"/>
    </location>
</feature>
<feature type="non-terminal residue" evidence="2">
    <location>
        <position position="1"/>
    </location>
</feature>
<accession>A0AAW0K3D5</accession>
<evidence type="ECO:0000256" key="1">
    <source>
        <dbReference type="SAM" id="MobiDB-lite"/>
    </source>
</evidence>
<dbReference type="Proteomes" id="UP001488838">
    <property type="component" value="Unassembled WGS sequence"/>
</dbReference>
<protein>
    <submittedName>
        <fullName evidence="2">Uncharacterized protein</fullName>
    </submittedName>
</protein>
<reference evidence="2 3" key="1">
    <citation type="journal article" date="2023" name="bioRxiv">
        <title>Conserved and derived expression patterns and positive selection on dental genes reveal complex evolutionary context of ever-growing rodent molars.</title>
        <authorList>
            <person name="Calamari Z.T."/>
            <person name="Song A."/>
            <person name="Cohen E."/>
            <person name="Akter M."/>
            <person name="Roy R.D."/>
            <person name="Hallikas O."/>
            <person name="Christensen M.M."/>
            <person name="Li P."/>
            <person name="Marangoni P."/>
            <person name="Jernvall J."/>
            <person name="Klein O.D."/>
        </authorList>
    </citation>
    <scope>NUCLEOTIDE SEQUENCE [LARGE SCALE GENOMIC DNA]</scope>
    <source>
        <strain evidence="2">V071</strain>
    </source>
</reference>
<sequence length="66" mass="6888">QAPGRLSLRRAALLAPSSAGGPWGLGSLRPQLETKAGADPRPGGPRDLREGEVKALLSIHLLLMLP</sequence>
<feature type="region of interest" description="Disordered" evidence="1">
    <location>
        <begin position="16"/>
        <end position="49"/>
    </location>
</feature>
<evidence type="ECO:0000313" key="3">
    <source>
        <dbReference type="Proteomes" id="UP001488838"/>
    </source>
</evidence>
<dbReference type="AlphaFoldDB" id="A0AAW0K3D5"/>
<gene>
    <name evidence="2" type="ORF">U0070_017397</name>
</gene>
<dbReference type="EMBL" id="JBBHLL010000007">
    <property type="protein sequence ID" value="KAK7833398.1"/>
    <property type="molecule type" value="Genomic_DNA"/>
</dbReference>
<name>A0AAW0K3D5_MYOGA</name>
<evidence type="ECO:0000313" key="2">
    <source>
        <dbReference type="EMBL" id="KAK7833398.1"/>
    </source>
</evidence>